<dbReference type="Proteomes" id="UP000698752">
    <property type="component" value="Unassembled WGS sequence"/>
</dbReference>
<sequence>MTLSWKRDAHGWRAFCGEEQQGIVRVVPFRRQWAWIVDMLPGDIEPQVVGQATFADVEDAKAEAQRQVKEWPTPIEGARRV</sequence>
<name>A0ABS5EQT9_9PROT</name>
<proteinExistence type="predicted"/>
<reference evidence="2" key="1">
    <citation type="journal article" date="2021" name="Syst. Appl. Microbiol.">
        <title>Roseomonas hellenica sp. nov., isolated from roots of wild-growing Alkanna tinctoria.</title>
        <authorList>
            <person name="Rat A."/>
            <person name="Naranjo H.D."/>
            <person name="Lebbe L."/>
            <person name="Cnockaert M."/>
            <person name="Krigas N."/>
            <person name="Grigoriadou K."/>
            <person name="Maloupa E."/>
            <person name="Willems A."/>
        </authorList>
    </citation>
    <scope>NUCLEOTIDE SEQUENCE [LARGE SCALE GENOMIC DNA]</scope>
    <source>
        <strain evidence="2">LMG 31159</strain>
    </source>
</reference>
<accession>A0ABS5EQT9</accession>
<dbReference type="EMBL" id="JAAEDI010000049">
    <property type="protein sequence ID" value="MBR0653391.1"/>
    <property type="molecule type" value="Genomic_DNA"/>
</dbReference>
<evidence type="ECO:0000313" key="2">
    <source>
        <dbReference type="Proteomes" id="UP000698752"/>
    </source>
</evidence>
<organism evidence="1 2">
    <name type="scientific">Neoroseomonas terrae</name>
    <dbReference type="NCBI Taxonomy" id="424799"/>
    <lineage>
        <taxon>Bacteria</taxon>
        <taxon>Pseudomonadati</taxon>
        <taxon>Pseudomonadota</taxon>
        <taxon>Alphaproteobacteria</taxon>
        <taxon>Acetobacterales</taxon>
        <taxon>Acetobacteraceae</taxon>
        <taxon>Neoroseomonas</taxon>
    </lineage>
</organism>
<keyword evidence="2" id="KW-1185">Reference proteome</keyword>
<protein>
    <submittedName>
        <fullName evidence="1">Uncharacterized protein</fullName>
    </submittedName>
</protein>
<dbReference type="RefSeq" id="WP_211872097.1">
    <property type="nucleotide sequence ID" value="NZ_JAAEDI010000049.1"/>
</dbReference>
<gene>
    <name evidence="1" type="ORF">GXW78_27320</name>
</gene>
<evidence type="ECO:0000313" key="1">
    <source>
        <dbReference type="EMBL" id="MBR0653391.1"/>
    </source>
</evidence>
<comment type="caution">
    <text evidence="1">The sequence shown here is derived from an EMBL/GenBank/DDBJ whole genome shotgun (WGS) entry which is preliminary data.</text>
</comment>